<dbReference type="Gene3D" id="3.30.730.10">
    <property type="entry name" value="AP2/ERF domain"/>
    <property type="match status" value="1"/>
</dbReference>
<dbReference type="Pfam" id="PF00847">
    <property type="entry name" value="AP2"/>
    <property type="match status" value="1"/>
</dbReference>
<keyword evidence="9" id="KW-1185">Reference proteome</keyword>
<dbReference type="AlphaFoldDB" id="A0A0E0FGX9"/>
<evidence type="ECO:0000256" key="3">
    <source>
        <dbReference type="ARBA" id="ARBA00023125"/>
    </source>
</evidence>
<dbReference type="Proteomes" id="UP000006591">
    <property type="component" value="Chromosome 1"/>
</dbReference>
<comment type="subcellular location">
    <subcellularLocation>
        <location evidence="1">Nucleus</location>
    </subcellularLocation>
</comment>
<dbReference type="InterPro" id="IPR036955">
    <property type="entry name" value="AP2/ERF_dom_sf"/>
</dbReference>
<dbReference type="PANTHER" id="PTHR31194:SF140">
    <property type="entry name" value="ETHYLENE-RESPONSIVE TRANSCRIPTION FACTOR CRF2"/>
    <property type="match status" value="1"/>
</dbReference>
<dbReference type="CDD" id="cd00018">
    <property type="entry name" value="AP2"/>
    <property type="match status" value="1"/>
</dbReference>
<keyword evidence="4" id="KW-0804">Transcription</keyword>
<dbReference type="GO" id="GO:0003677">
    <property type="term" value="F:DNA binding"/>
    <property type="evidence" value="ECO:0007669"/>
    <property type="project" value="UniProtKB-KW"/>
</dbReference>
<dbReference type="GO" id="GO:0003700">
    <property type="term" value="F:DNA-binding transcription factor activity"/>
    <property type="evidence" value="ECO:0007669"/>
    <property type="project" value="InterPro"/>
</dbReference>
<proteinExistence type="predicted"/>
<accession>A0A0E0FGX9</accession>
<dbReference type="SUPFAM" id="SSF54171">
    <property type="entry name" value="DNA-binding domain"/>
    <property type="match status" value="1"/>
</dbReference>
<dbReference type="InterPro" id="IPR016177">
    <property type="entry name" value="DNA-bd_dom_sf"/>
</dbReference>
<feature type="compositionally biased region" description="Acidic residues" evidence="6">
    <location>
        <begin position="141"/>
        <end position="150"/>
    </location>
</feature>
<organism evidence="8">
    <name type="scientific">Oryza nivara</name>
    <name type="common">Indian wild rice</name>
    <name type="synonym">Oryza sativa f. spontanea</name>
    <dbReference type="NCBI Taxonomy" id="4536"/>
    <lineage>
        <taxon>Eukaryota</taxon>
        <taxon>Viridiplantae</taxon>
        <taxon>Streptophyta</taxon>
        <taxon>Embryophyta</taxon>
        <taxon>Tracheophyta</taxon>
        <taxon>Spermatophyta</taxon>
        <taxon>Magnoliopsida</taxon>
        <taxon>Liliopsida</taxon>
        <taxon>Poales</taxon>
        <taxon>Poaceae</taxon>
        <taxon>BOP clade</taxon>
        <taxon>Oryzoideae</taxon>
        <taxon>Oryzeae</taxon>
        <taxon>Oryzinae</taxon>
        <taxon>Oryza</taxon>
    </lineage>
</organism>
<feature type="domain" description="AP2/ERF" evidence="7">
    <location>
        <begin position="196"/>
        <end position="253"/>
    </location>
</feature>
<dbReference type="STRING" id="4536.A0A0E0FGX9"/>
<keyword evidence="3" id="KW-0238">DNA-binding</keyword>
<reference evidence="8" key="2">
    <citation type="submission" date="2018-04" db="EMBL/GenBank/DDBJ databases">
        <title>OnivRS2 (Oryza nivara Reference Sequence Version 2).</title>
        <authorList>
            <person name="Zhang J."/>
            <person name="Kudrna D."/>
            <person name="Lee S."/>
            <person name="Talag J."/>
            <person name="Rajasekar S."/>
            <person name="Welchert J."/>
            <person name="Hsing Y.-I."/>
            <person name="Wing R.A."/>
        </authorList>
    </citation>
    <scope>NUCLEOTIDE SEQUENCE [LARGE SCALE GENOMIC DNA]</scope>
</reference>
<evidence type="ECO:0000259" key="7">
    <source>
        <dbReference type="PROSITE" id="PS51032"/>
    </source>
</evidence>
<dbReference type="InterPro" id="IPR050913">
    <property type="entry name" value="AP2/ERF_ERF"/>
</dbReference>
<dbReference type="PANTHER" id="PTHR31194">
    <property type="entry name" value="SHN SHINE , DNA BINDING / TRANSCRIPTION FACTOR"/>
    <property type="match status" value="1"/>
</dbReference>
<protein>
    <recommendedName>
        <fullName evidence="7">AP2/ERF domain-containing protein</fullName>
    </recommendedName>
</protein>
<feature type="region of interest" description="Disordered" evidence="6">
    <location>
        <begin position="137"/>
        <end position="158"/>
    </location>
</feature>
<dbReference type="PROSITE" id="PS51032">
    <property type="entry name" value="AP2_ERF"/>
    <property type="match status" value="1"/>
</dbReference>
<keyword evidence="5" id="KW-0539">Nucleus</keyword>
<dbReference type="OMA" id="KSRKWIG"/>
<dbReference type="EnsemblPlants" id="ONIVA01G05270.1">
    <property type="protein sequence ID" value="ONIVA01G05270.1"/>
    <property type="gene ID" value="ONIVA01G05270"/>
</dbReference>
<dbReference type="HOGENOM" id="CLU_050450_0_0_1"/>
<dbReference type="Gramene" id="ONIVA01G05270.1">
    <property type="protein sequence ID" value="ONIVA01G05270.1"/>
    <property type="gene ID" value="ONIVA01G05270"/>
</dbReference>
<keyword evidence="2" id="KW-0805">Transcription regulation</keyword>
<sequence>MSPSPSLVHITRFASLLRSSSSFSLLRFASKSPAISPPKTSPPPTTTINKPLLLLLFFLLRLAISPPPPPHSLTSCHVIRAIDRVVASAAFAANGFFLLPSHPPPSKLVYEGRKNTAKSLHDLQMMVPSSRKVRVFCSDPDATDSSDEDDQNKKERRFSREILIPMENSKASKPVKTLVQCGTKTVKDSEKEPTSKYRGVRRRAWGKWAAEIRDPVRKSRKWIGTFNSEEEAAAAYLAQSNQFHEELMALKIQSSVSEQEDLSSSVTISCVSSSQSCDQKIQAKPQEHKRVSVVVNRETVEQKFKAQPQAQKIKAQPEVQKRVSVKISHETEDEHLLNLPSTPKGKEISMGAVLGRIDEIPVSNCVGHIDEFPPDDFTRLADAFPVSDFIGMADVPLGDDYIGLADISHLPLPITDLKFDLNAELNWDGFDFASLEQELNCL</sequence>
<evidence type="ECO:0000256" key="4">
    <source>
        <dbReference type="ARBA" id="ARBA00023163"/>
    </source>
</evidence>
<evidence type="ECO:0000256" key="2">
    <source>
        <dbReference type="ARBA" id="ARBA00023015"/>
    </source>
</evidence>
<name>A0A0E0FGX9_ORYNI</name>
<dbReference type="PRINTS" id="PR00367">
    <property type="entry name" value="ETHRSPELEMNT"/>
</dbReference>
<dbReference type="GO" id="GO:0005634">
    <property type="term" value="C:nucleus"/>
    <property type="evidence" value="ECO:0007669"/>
    <property type="project" value="UniProtKB-SubCell"/>
</dbReference>
<reference evidence="8" key="1">
    <citation type="submission" date="2015-04" db="UniProtKB">
        <authorList>
            <consortium name="EnsemblPlants"/>
        </authorList>
    </citation>
    <scope>IDENTIFICATION</scope>
    <source>
        <strain evidence="8">SL10</strain>
    </source>
</reference>
<dbReference type="eggNOG" id="ENOG502RZ0C">
    <property type="taxonomic scope" value="Eukaryota"/>
</dbReference>
<evidence type="ECO:0000313" key="8">
    <source>
        <dbReference type="EnsemblPlants" id="ONIVA01G05270.1"/>
    </source>
</evidence>
<evidence type="ECO:0000256" key="5">
    <source>
        <dbReference type="ARBA" id="ARBA00023242"/>
    </source>
</evidence>
<evidence type="ECO:0000256" key="6">
    <source>
        <dbReference type="SAM" id="MobiDB-lite"/>
    </source>
</evidence>
<dbReference type="SMART" id="SM00380">
    <property type="entry name" value="AP2"/>
    <property type="match status" value="1"/>
</dbReference>
<dbReference type="InterPro" id="IPR001471">
    <property type="entry name" value="AP2/ERF_dom"/>
</dbReference>
<evidence type="ECO:0000256" key="1">
    <source>
        <dbReference type="ARBA" id="ARBA00004123"/>
    </source>
</evidence>
<evidence type="ECO:0000313" key="9">
    <source>
        <dbReference type="Proteomes" id="UP000006591"/>
    </source>
</evidence>